<dbReference type="OrthoDB" id="1072748at2"/>
<feature type="transmembrane region" description="Helical" evidence="1">
    <location>
        <begin position="31"/>
        <end position="50"/>
    </location>
</feature>
<protein>
    <submittedName>
        <fullName evidence="2">Transporter</fullName>
    </submittedName>
</protein>
<evidence type="ECO:0000313" key="5">
    <source>
        <dbReference type="Proteomes" id="UP000682005"/>
    </source>
</evidence>
<keyword evidence="1" id="KW-0812">Transmembrane</keyword>
<evidence type="ECO:0000313" key="4">
    <source>
        <dbReference type="Proteomes" id="UP000060345"/>
    </source>
</evidence>
<evidence type="ECO:0000313" key="3">
    <source>
        <dbReference type="EMBL" id="QUB87192.1"/>
    </source>
</evidence>
<dbReference type="Proteomes" id="UP000060345">
    <property type="component" value="Chromosome 1"/>
</dbReference>
<reference evidence="2 4" key="1">
    <citation type="submission" date="2015-07" db="EMBL/GenBank/DDBJ databases">
        <authorList>
            <person name="Noorani M."/>
        </authorList>
    </citation>
    <scope>NUCLEOTIDE SEQUENCE [LARGE SCALE GENOMIC DNA]</scope>
    <source>
        <strain evidence="2 4">W1435</strain>
    </source>
</reference>
<proteinExistence type="predicted"/>
<evidence type="ECO:0000313" key="2">
    <source>
        <dbReference type="EMBL" id="AKU69550.1"/>
    </source>
</evidence>
<dbReference type="KEGG" id="pfus:ADJ77_07160"/>
<feature type="transmembrane region" description="Helical" evidence="1">
    <location>
        <begin position="85"/>
        <end position="106"/>
    </location>
</feature>
<keyword evidence="5" id="KW-1185">Reference proteome</keyword>
<dbReference type="AlphaFoldDB" id="A0A0K1NKJ8"/>
<gene>
    <name evidence="2" type="ORF">ADJ77_07160</name>
    <name evidence="3" type="ORF">J5A51_06855</name>
</gene>
<keyword evidence="1" id="KW-1133">Transmembrane helix</keyword>
<accession>A0A0K1NKJ8</accession>
<feature type="transmembrane region" description="Helical" evidence="1">
    <location>
        <begin position="62"/>
        <end position="79"/>
    </location>
</feature>
<evidence type="ECO:0000256" key="1">
    <source>
        <dbReference type="SAM" id="Phobius"/>
    </source>
</evidence>
<reference evidence="3 5" key="2">
    <citation type="submission" date="2021-03" db="EMBL/GenBank/DDBJ databases">
        <title>Human Oral Microbial Genomes.</title>
        <authorList>
            <person name="Johnston C.D."/>
            <person name="Chen T."/>
            <person name="Dewhirst F.E."/>
        </authorList>
    </citation>
    <scope>NUCLEOTIDE SEQUENCE [LARGE SCALE GENOMIC DNA]</scope>
    <source>
        <strain evidence="3 5">W1435</strain>
    </source>
</reference>
<dbReference type="EMBL" id="CP012074">
    <property type="protein sequence ID" value="AKU69550.1"/>
    <property type="molecule type" value="Genomic_DNA"/>
</dbReference>
<feature type="transmembrane region" description="Helical" evidence="1">
    <location>
        <begin position="5"/>
        <end position="25"/>
    </location>
</feature>
<dbReference type="RefSeq" id="WP_025077745.1">
    <property type="nucleotide sequence ID" value="NZ_BAKO01000004.1"/>
</dbReference>
<dbReference type="EMBL" id="CP072370">
    <property type="protein sequence ID" value="QUB87192.1"/>
    <property type="molecule type" value="Genomic_DNA"/>
</dbReference>
<dbReference type="Proteomes" id="UP000682005">
    <property type="component" value="Chromosome 1"/>
</dbReference>
<sequence length="112" mass="12446">MKKVIIPAVVILCVNVIAGLLLSAYPLANMLFTSLAILVNTLLIILLFLFRAESTHRMSLGFVFFVIGIIEYVGGLLAPEHLTDNWWVIMFVVLTAVQVVLTSLTLHYTKKS</sequence>
<keyword evidence="1" id="KW-0472">Membrane</keyword>
<dbReference type="STRING" id="1236517.ADJ77_07160"/>
<organism evidence="2 4">
    <name type="scientific">Prevotella fusca JCM 17724</name>
    <dbReference type="NCBI Taxonomy" id="1236517"/>
    <lineage>
        <taxon>Bacteria</taxon>
        <taxon>Pseudomonadati</taxon>
        <taxon>Bacteroidota</taxon>
        <taxon>Bacteroidia</taxon>
        <taxon>Bacteroidales</taxon>
        <taxon>Prevotellaceae</taxon>
        <taxon>Prevotella</taxon>
    </lineage>
</organism>
<dbReference type="eggNOG" id="ENOG502ZTP3">
    <property type="taxonomic scope" value="Bacteria"/>
</dbReference>
<name>A0A0K1NKJ8_9BACT</name>